<evidence type="ECO:0000259" key="3">
    <source>
        <dbReference type="Pfam" id="PF03703"/>
    </source>
</evidence>
<feature type="region of interest" description="Disordered" evidence="1">
    <location>
        <begin position="256"/>
        <end position="334"/>
    </location>
</feature>
<feature type="domain" description="YdbS-like PH" evidence="3">
    <location>
        <begin position="169"/>
        <end position="246"/>
    </location>
</feature>
<feature type="compositionally biased region" description="Basic and acidic residues" evidence="1">
    <location>
        <begin position="57"/>
        <end position="66"/>
    </location>
</feature>
<keyword evidence="2" id="KW-0472">Membrane</keyword>
<keyword evidence="2" id="KW-1133">Transmembrane helix</keyword>
<comment type="caution">
    <text evidence="4">The sequence shown here is derived from an EMBL/GenBank/DDBJ whole genome shotgun (WGS) entry which is preliminary data.</text>
</comment>
<feature type="transmembrane region" description="Helical" evidence="2">
    <location>
        <begin position="405"/>
        <end position="426"/>
    </location>
</feature>
<feature type="transmembrane region" description="Helical" evidence="2">
    <location>
        <begin position="108"/>
        <end position="126"/>
    </location>
</feature>
<organism evidence="4 5">
    <name type="scientific">Populibacterium corticicola</name>
    <dbReference type="NCBI Taxonomy" id="1812826"/>
    <lineage>
        <taxon>Bacteria</taxon>
        <taxon>Bacillati</taxon>
        <taxon>Actinomycetota</taxon>
        <taxon>Actinomycetes</taxon>
        <taxon>Micrococcales</taxon>
        <taxon>Jonesiaceae</taxon>
        <taxon>Populibacterium</taxon>
    </lineage>
</organism>
<feature type="compositionally biased region" description="Basic residues" evidence="1">
    <location>
        <begin position="75"/>
        <end position="85"/>
    </location>
</feature>
<evidence type="ECO:0000256" key="1">
    <source>
        <dbReference type="SAM" id="MobiDB-lite"/>
    </source>
</evidence>
<proteinExistence type="predicted"/>
<evidence type="ECO:0000256" key="2">
    <source>
        <dbReference type="SAM" id="Phobius"/>
    </source>
</evidence>
<feature type="compositionally biased region" description="Low complexity" evidence="1">
    <location>
        <begin position="264"/>
        <end position="274"/>
    </location>
</feature>
<dbReference type="Pfam" id="PF03703">
    <property type="entry name" value="bPH_2"/>
    <property type="match status" value="2"/>
</dbReference>
<dbReference type="PANTHER" id="PTHR34473:SF3">
    <property type="entry name" value="TRANSMEMBRANE PROTEIN-RELATED"/>
    <property type="match status" value="1"/>
</dbReference>
<name>A0ABW5XKT2_9MICO</name>
<protein>
    <submittedName>
        <fullName evidence="4">PH domain-containing protein</fullName>
    </submittedName>
</protein>
<dbReference type="InterPro" id="IPR005182">
    <property type="entry name" value="YdbS-like_PH"/>
</dbReference>
<dbReference type="PANTHER" id="PTHR34473">
    <property type="entry name" value="UPF0699 TRANSMEMBRANE PROTEIN YDBS"/>
    <property type="match status" value="1"/>
</dbReference>
<feature type="compositionally biased region" description="Polar residues" evidence="1">
    <location>
        <begin position="282"/>
        <end position="293"/>
    </location>
</feature>
<reference evidence="5" key="1">
    <citation type="journal article" date="2019" name="Int. J. Syst. Evol. Microbiol.">
        <title>The Global Catalogue of Microorganisms (GCM) 10K type strain sequencing project: providing services to taxonomists for standard genome sequencing and annotation.</title>
        <authorList>
            <consortium name="The Broad Institute Genomics Platform"/>
            <consortium name="The Broad Institute Genome Sequencing Center for Infectious Disease"/>
            <person name="Wu L."/>
            <person name="Ma J."/>
        </authorList>
    </citation>
    <scope>NUCLEOTIDE SEQUENCE [LARGE SCALE GENOMIC DNA]</scope>
    <source>
        <strain evidence="5">KCTC 33576</strain>
    </source>
</reference>
<keyword evidence="5" id="KW-1185">Reference proteome</keyword>
<keyword evidence="2" id="KW-0812">Transmembrane</keyword>
<feature type="compositionally biased region" description="Basic and acidic residues" evidence="1">
    <location>
        <begin position="323"/>
        <end position="334"/>
    </location>
</feature>
<feature type="transmembrane region" description="Helical" evidence="2">
    <location>
        <begin position="146"/>
        <end position="169"/>
    </location>
</feature>
<dbReference type="Proteomes" id="UP001597391">
    <property type="component" value="Unassembled WGS sequence"/>
</dbReference>
<accession>A0ABW5XKT2</accession>
<feature type="domain" description="YdbS-like PH" evidence="3">
    <location>
        <begin position="566"/>
        <end position="619"/>
    </location>
</feature>
<gene>
    <name evidence="4" type="ORF">ACFSYH_13105</name>
</gene>
<dbReference type="RefSeq" id="WP_377467547.1">
    <property type="nucleotide sequence ID" value="NZ_JBHUOP010000006.1"/>
</dbReference>
<evidence type="ECO:0000313" key="4">
    <source>
        <dbReference type="EMBL" id="MFD2841498.1"/>
    </source>
</evidence>
<dbReference type="EMBL" id="JBHUOP010000006">
    <property type="protein sequence ID" value="MFD2841498.1"/>
    <property type="molecule type" value="Genomic_DNA"/>
</dbReference>
<feature type="transmembrane region" description="Helical" evidence="2">
    <location>
        <begin position="369"/>
        <end position="393"/>
    </location>
</feature>
<sequence length="649" mass="70189">MSAEERSSSGPIADEQPVRSVDSSSSGSAGAAVRSAESSVSLNSVSATGSVEVAESSSEHRGHGAEDEGAPAKRGGWRGRREPRGKKERIVDPVFEDATLGWFRAHPASPFLSAGIGFGLIAAFVAKNVRREDRRDGLTVAEALDTALLLGGIMCAILLVVMGFMYIAWRRRYWAITQKYVLEKAGAFSTSRRKAAIESIDAVDVSRNLVAKIFGFSVVTIRLPDSETIEFRYMRVADGEQLRRQLLDAMEEIAQGTAPDSAVGDPARGPGAAEAPEDLSHTDSVGSGVTESNSTDSGEKESSGTESGGTKTSDADSADAEADTDKKERHWVGGKPQRERVDFRALDRDEAIVYDLPVARSVEAQAWRAGFGALVVAIVLGILAVPAVLILARFNLPIRDYAAEIVSALVSINVVLLLIGGAYAAFRAATKYYASKVRVVPGAFGISRGLLKDFSSTLYTTRVHWIDVSQPFAWRWPGYWRLRVRTVSIIDYDDDDDAEDDNAKPNELVLPVATLEEIGHILGLLAPYTNVDPVAAVGVASRHRSLTAVTSRRARLFNPLVYGHEGYLLSDDVLYVRTGRWTTSLVAIPLKNIQHTGLDQGPLQRLRGIQDVSVSGALSAGDCLIENLDDQVADALFAELRERTRTPQH</sequence>
<feature type="region of interest" description="Disordered" evidence="1">
    <location>
        <begin position="1"/>
        <end position="85"/>
    </location>
</feature>
<feature type="compositionally biased region" description="Low complexity" evidence="1">
    <location>
        <begin position="18"/>
        <end position="50"/>
    </location>
</feature>
<evidence type="ECO:0000313" key="5">
    <source>
        <dbReference type="Proteomes" id="UP001597391"/>
    </source>
</evidence>